<feature type="region of interest" description="Disordered" evidence="1">
    <location>
        <begin position="960"/>
        <end position="992"/>
    </location>
</feature>
<feature type="compositionally biased region" description="Low complexity" evidence="1">
    <location>
        <begin position="95"/>
        <end position="109"/>
    </location>
</feature>
<feature type="compositionally biased region" description="Polar residues" evidence="1">
    <location>
        <begin position="1179"/>
        <end position="1191"/>
    </location>
</feature>
<feature type="compositionally biased region" description="Basic and acidic residues" evidence="1">
    <location>
        <begin position="1071"/>
        <end position="1090"/>
    </location>
</feature>
<gene>
    <name evidence="2" type="ORF">CONPUDRAFT_148216</name>
</gene>
<proteinExistence type="predicted"/>
<feature type="region of interest" description="Disordered" evidence="1">
    <location>
        <begin position="1431"/>
        <end position="1451"/>
    </location>
</feature>
<dbReference type="KEGG" id="cput:CONPUDRAFT_148216"/>
<feature type="compositionally biased region" description="Low complexity" evidence="1">
    <location>
        <begin position="1227"/>
        <end position="1239"/>
    </location>
</feature>
<feature type="compositionally biased region" description="Basic residues" evidence="1">
    <location>
        <begin position="46"/>
        <end position="56"/>
    </location>
</feature>
<dbReference type="RefSeq" id="XP_007763033.1">
    <property type="nucleotide sequence ID" value="XM_007764843.1"/>
</dbReference>
<protein>
    <submittedName>
        <fullName evidence="2">Uncharacterized protein</fullName>
    </submittedName>
</protein>
<reference evidence="3" key="1">
    <citation type="journal article" date="2012" name="Science">
        <title>The Paleozoic origin of enzymatic lignin decomposition reconstructed from 31 fungal genomes.</title>
        <authorList>
            <person name="Floudas D."/>
            <person name="Binder M."/>
            <person name="Riley R."/>
            <person name="Barry K."/>
            <person name="Blanchette R.A."/>
            <person name="Henrissat B."/>
            <person name="Martinez A.T."/>
            <person name="Otillar R."/>
            <person name="Spatafora J.W."/>
            <person name="Yadav J.S."/>
            <person name="Aerts A."/>
            <person name="Benoit I."/>
            <person name="Boyd A."/>
            <person name="Carlson A."/>
            <person name="Copeland A."/>
            <person name="Coutinho P.M."/>
            <person name="de Vries R.P."/>
            <person name="Ferreira P."/>
            <person name="Findley K."/>
            <person name="Foster B."/>
            <person name="Gaskell J."/>
            <person name="Glotzer D."/>
            <person name="Gorecki P."/>
            <person name="Heitman J."/>
            <person name="Hesse C."/>
            <person name="Hori C."/>
            <person name="Igarashi K."/>
            <person name="Jurgens J.A."/>
            <person name="Kallen N."/>
            <person name="Kersten P."/>
            <person name="Kohler A."/>
            <person name="Kuees U."/>
            <person name="Kumar T.K.A."/>
            <person name="Kuo A."/>
            <person name="LaButti K."/>
            <person name="Larrondo L.F."/>
            <person name="Lindquist E."/>
            <person name="Ling A."/>
            <person name="Lombard V."/>
            <person name="Lucas S."/>
            <person name="Lundell T."/>
            <person name="Martin R."/>
            <person name="McLaughlin D.J."/>
            <person name="Morgenstern I."/>
            <person name="Morin E."/>
            <person name="Murat C."/>
            <person name="Nagy L.G."/>
            <person name="Nolan M."/>
            <person name="Ohm R.A."/>
            <person name="Patyshakuliyeva A."/>
            <person name="Rokas A."/>
            <person name="Ruiz-Duenas F.J."/>
            <person name="Sabat G."/>
            <person name="Salamov A."/>
            <person name="Samejima M."/>
            <person name="Schmutz J."/>
            <person name="Slot J.C."/>
            <person name="St John F."/>
            <person name="Stenlid J."/>
            <person name="Sun H."/>
            <person name="Sun S."/>
            <person name="Syed K."/>
            <person name="Tsang A."/>
            <person name="Wiebenga A."/>
            <person name="Young D."/>
            <person name="Pisabarro A."/>
            <person name="Eastwood D.C."/>
            <person name="Martin F."/>
            <person name="Cullen D."/>
            <person name="Grigoriev I.V."/>
            <person name="Hibbett D.S."/>
        </authorList>
    </citation>
    <scope>NUCLEOTIDE SEQUENCE [LARGE SCALE GENOMIC DNA]</scope>
    <source>
        <strain evidence="3">RWD-64-598 SS2</strain>
    </source>
</reference>
<feature type="compositionally biased region" description="Acidic residues" evidence="1">
    <location>
        <begin position="1119"/>
        <end position="1136"/>
    </location>
</feature>
<feature type="compositionally biased region" description="Polar residues" evidence="1">
    <location>
        <begin position="270"/>
        <end position="280"/>
    </location>
</feature>
<feature type="region of interest" description="Disordered" evidence="1">
    <location>
        <begin position="217"/>
        <end position="552"/>
    </location>
</feature>
<feature type="compositionally biased region" description="Basic and acidic residues" evidence="1">
    <location>
        <begin position="332"/>
        <end position="350"/>
    </location>
</feature>
<evidence type="ECO:0000313" key="3">
    <source>
        <dbReference type="Proteomes" id="UP000053558"/>
    </source>
</evidence>
<evidence type="ECO:0000313" key="2">
    <source>
        <dbReference type="EMBL" id="EIW86103.1"/>
    </source>
</evidence>
<feature type="compositionally biased region" description="Basic and acidic residues" evidence="1">
    <location>
        <begin position="420"/>
        <end position="447"/>
    </location>
</feature>
<dbReference type="Proteomes" id="UP000053558">
    <property type="component" value="Unassembled WGS sequence"/>
</dbReference>
<dbReference type="GeneID" id="19202468"/>
<feature type="compositionally biased region" description="Basic and acidic residues" evidence="1">
    <location>
        <begin position="357"/>
        <end position="371"/>
    </location>
</feature>
<organism evidence="2 3">
    <name type="scientific">Coniophora puteana (strain RWD-64-598)</name>
    <name type="common">Brown rot fungus</name>
    <dbReference type="NCBI Taxonomy" id="741705"/>
    <lineage>
        <taxon>Eukaryota</taxon>
        <taxon>Fungi</taxon>
        <taxon>Dikarya</taxon>
        <taxon>Basidiomycota</taxon>
        <taxon>Agaricomycotina</taxon>
        <taxon>Agaricomycetes</taxon>
        <taxon>Agaricomycetidae</taxon>
        <taxon>Boletales</taxon>
        <taxon>Coniophorineae</taxon>
        <taxon>Coniophoraceae</taxon>
        <taxon>Coniophora</taxon>
    </lineage>
</organism>
<feature type="compositionally biased region" description="Basic and acidic residues" evidence="1">
    <location>
        <begin position="387"/>
        <end position="397"/>
    </location>
</feature>
<feature type="compositionally biased region" description="Low complexity" evidence="1">
    <location>
        <begin position="1023"/>
        <end position="1039"/>
    </location>
</feature>
<dbReference type="OMA" id="HERDTSI"/>
<feature type="compositionally biased region" description="Low complexity" evidence="1">
    <location>
        <begin position="308"/>
        <end position="317"/>
    </location>
</feature>
<name>A0A5M3N3Z4_CONPW</name>
<feature type="region of interest" description="Disordered" evidence="1">
    <location>
        <begin position="1015"/>
        <end position="1364"/>
    </location>
</feature>
<feature type="compositionally biased region" description="Basic residues" evidence="1">
    <location>
        <begin position="1"/>
        <end position="11"/>
    </location>
</feature>
<feature type="compositionally biased region" description="Basic and acidic residues" evidence="1">
    <location>
        <begin position="463"/>
        <end position="477"/>
    </location>
</feature>
<feature type="compositionally biased region" description="Polar residues" evidence="1">
    <location>
        <begin position="57"/>
        <end position="68"/>
    </location>
</feature>
<feature type="compositionally biased region" description="Low complexity" evidence="1">
    <location>
        <begin position="119"/>
        <end position="135"/>
    </location>
</feature>
<accession>A0A5M3N3Z4</accession>
<sequence>MASTPRPRRTAARQTPAERALPMTVDQRKNKKDAIQLSASSPARKTGGRSRSKRNPPSRTAQSPSDSPIPSAVKPLPRSRIAAPDISATDPSAPPKASATRTTRASARAGIEVDDVSIANPSASDPAAQSDSLASHGRALRSQGTVELPPSEAPLQRPSKRNPYSIVELAIARRDAEEAGEAGNRPSMATPHGRSPDHTPVSVDMDVDMSDDARVESILHPASRPSTRPSTPTLTSGLLDPAKLNCICPGTIIPPSERESTNMDIDQGEHNQTTAATSQLGADGNEYDSDWSADGAERRAQLALRQGNNENNQTTETLPPKSIDGGAPTAEDNSHDSPVRDTERRAELAPRGRRKAHTDGADNDVDMRTDTQEGLASPRNALASPDGWRESSGKSSDDYVPPTPSTSAKTIKPRRQRKMQQRDPPPEPRSSDSEDDTTTREEGPETRSKKRQAPSKASTTKGRVNDDDAAAQRETTKTRTKKHPASSMVPTTEDPASDDDAVPRRRSPKARNKKGPASSKVTGTDKPTEGVNEDEGDGHESGNESDQTHLPGPIPRAIALELAEEGSEFMKRVKERARQLHKPQEAVLEAMGITIPHERDTSIYNKFLCWQKSQEDLSRDDLEVWRKLANERYRNLKEALNSQEWDDESVTRRERAEKVFGLVEEYWNSVKCGEITATDSTGKGSARGRTIVMREGMRLSNLAQIAANMSNVEVIGVVIHMGGNGKPGGQAGIFSSSERARSVFNERGVNVQGIVEYMAAVLTIDRTEPQNDVPLPNAFKSKPVKSVQQRPARDYLRSVIRKMFNELLHTVGVFGEKVQWKRFLPNCVIYGFSLYYWPHCLAHYSVGADDFEPKKLGTALLWLLVHDYMAVHMKPAYEHWLPMVASEVESEAKVPEKNLVRFNREELRKDMEAKRTICLRPWNDDRKAQFEDQTRRGTVPLVISTGKKALFRVRDVSEKTTKSALKSKGKSSSEKADSSPRADRDEATVADADAAAVADADDNVNVHVHTNANADADADADADANANANADDSANAKANADTHARADGPDEEDHDEDGEDMAAIGEGAKGLGDKDLETARTRRGKNKDTRVGSLEKTASIDDVSSDFFSNLPEVRDWDGSEDDDLDDPPETTETAELDQGAGPDSATVPPPSRCAPSQSSYADHTDHLHTRQSMPGRPSQPSNRSHPTPGSAQQPLRAPPSRPALPPQPGEAMPPSSTRTVPVVSMARSAGATTTARGSWPPRGQSGKVPLTHGAAREAGRPPMTTLSSRAGAPSTRGGPLGTRPPPSARSTPAARFPDTRIPPARAPPGPPPHQREGTNMREPVSQAVPGQQPRGWPGPSSARQLQGRQHPHAQVPPGYYGRDEGFPPVFSPYSVYGGPPVPYGYGYPQHPGSGYAPPDGHPMYDIREDHRYHRGLPNMHHQDEWNAWPDEIQMDDGFDNSSSQYEAEQQ</sequence>
<feature type="compositionally biased region" description="Basic residues" evidence="1">
    <location>
        <begin position="504"/>
        <end position="514"/>
    </location>
</feature>
<comment type="caution">
    <text evidence="2">The sequence shown here is derived from an EMBL/GenBank/DDBJ whole genome shotgun (WGS) entry which is preliminary data.</text>
</comment>
<dbReference type="EMBL" id="JH711573">
    <property type="protein sequence ID" value="EIW86103.1"/>
    <property type="molecule type" value="Genomic_DNA"/>
</dbReference>
<feature type="compositionally biased region" description="Acidic residues" evidence="1">
    <location>
        <begin position="1049"/>
        <end position="1060"/>
    </location>
</feature>
<feature type="region of interest" description="Disordered" evidence="1">
    <location>
        <begin position="1"/>
        <end position="205"/>
    </location>
</feature>
<evidence type="ECO:0000256" key="1">
    <source>
        <dbReference type="SAM" id="MobiDB-lite"/>
    </source>
</evidence>
<feature type="compositionally biased region" description="Basic and acidic residues" evidence="1">
    <location>
        <begin position="971"/>
        <end position="987"/>
    </location>
</feature>
<feature type="compositionally biased region" description="Low complexity" evidence="1">
    <location>
        <begin position="221"/>
        <end position="236"/>
    </location>
</feature>
<feature type="compositionally biased region" description="Polar residues" evidence="1">
    <location>
        <begin position="1440"/>
        <end position="1451"/>
    </location>
</feature>
<feature type="compositionally biased region" description="Pro residues" evidence="1">
    <location>
        <begin position="1197"/>
        <end position="1209"/>
    </location>
</feature>
<keyword evidence="3" id="KW-1185">Reference proteome</keyword>